<dbReference type="GO" id="GO:0005737">
    <property type="term" value="C:cytoplasm"/>
    <property type="evidence" value="ECO:0007669"/>
    <property type="project" value="UniProtKB-SubCell"/>
</dbReference>
<evidence type="ECO:0000313" key="10">
    <source>
        <dbReference type="EMBL" id="HGZ44512.1"/>
    </source>
</evidence>
<dbReference type="CDD" id="cd21153">
    <property type="entry name" value="PUA_RlmI"/>
    <property type="match status" value="1"/>
</dbReference>
<dbReference type="InterPro" id="IPR002478">
    <property type="entry name" value="PUA"/>
</dbReference>
<proteinExistence type="inferred from homology"/>
<dbReference type="SUPFAM" id="SSF53335">
    <property type="entry name" value="S-adenosyl-L-methionine-dependent methyltransferases"/>
    <property type="match status" value="1"/>
</dbReference>
<dbReference type="SMART" id="SM00359">
    <property type="entry name" value="PUA"/>
    <property type="match status" value="1"/>
</dbReference>
<dbReference type="GO" id="GO:0032259">
    <property type="term" value="P:methylation"/>
    <property type="evidence" value="ECO:0007669"/>
    <property type="project" value="UniProtKB-KW"/>
</dbReference>
<dbReference type="SUPFAM" id="SSF88697">
    <property type="entry name" value="PUA domain-like"/>
    <property type="match status" value="1"/>
</dbReference>
<evidence type="ECO:0000256" key="7">
    <source>
        <dbReference type="ARBA" id="ARBA00022884"/>
    </source>
</evidence>
<keyword evidence="2" id="KW-0963">Cytoplasm</keyword>
<dbReference type="GO" id="GO:0003723">
    <property type="term" value="F:RNA binding"/>
    <property type="evidence" value="ECO:0007669"/>
    <property type="project" value="UniProtKB-KW"/>
</dbReference>
<dbReference type="InterPro" id="IPR015947">
    <property type="entry name" value="PUA-like_sf"/>
</dbReference>
<dbReference type="PANTHER" id="PTHR42873">
    <property type="entry name" value="RIBOSOMAL RNA LARGE SUBUNIT METHYLTRANSFERASE"/>
    <property type="match status" value="1"/>
</dbReference>
<evidence type="ECO:0000256" key="3">
    <source>
        <dbReference type="ARBA" id="ARBA00022552"/>
    </source>
</evidence>
<dbReference type="Pfam" id="PF10672">
    <property type="entry name" value="Methyltrans_SAM"/>
    <property type="match status" value="1"/>
</dbReference>
<dbReference type="InterPro" id="IPR029063">
    <property type="entry name" value="SAM-dependent_MTases_sf"/>
</dbReference>
<dbReference type="CDD" id="cd02440">
    <property type="entry name" value="AdoMet_MTases"/>
    <property type="match status" value="1"/>
</dbReference>
<dbReference type="GO" id="GO:0006364">
    <property type="term" value="P:rRNA processing"/>
    <property type="evidence" value="ECO:0007669"/>
    <property type="project" value="UniProtKB-KW"/>
</dbReference>
<comment type="subcellular location">
    <subcellularLocation>
        <location evidence="1">Cytoplasm</location>
    </subcellularLocation>
</comment>
<keyword evidence="7" id="KW-0694">RNA-binding</keyword>
<dbReference type="CDD" id="cd11572">
    <property type="entry name" value="RlmI_M_like"/>
    <property type="match status" value="1"/>
</dbReference>
<keyword evidence="6" id="KW-0949">S-adenosyl-L-methionine</keyword>
<dbReference type="Gene3D" id="3.40.50.150">
    <property type="entry name" value="Vaccinia Virus protein VP39"/>
    <property type="match status" value="1"/>
</dbReference>
<dbReference type="GO" id="GO:0008168">
    <property type="term" value="F:methyltransferase activity"/>
    <property type="evidence" value="ECO:0007669"/>
    <property type="project" value="UniProtKB-KW"/>
</dbReference>
<protein>
    <submittedName>
        <fullName evidence="10">Class I SAM-dependent rRNA methyltransferase</fullName>
    </submittedName>
</protein>
<dbReference type="EMBL" id="DSQF01000030">
    <property type="protein sequence ID" value="HGZ44512.1"/>
    <property type="molecule type" value="Genomic_DNA"/>
</dbReference>
<dbReference type="PANTHER" id="PTHR42873:SF1">
    <property type="entry name" value="S-ADENOSYLMETHIONINE-DEPENDENT METHYLTRANSFERASE DOMAIN-CONTAINING PROTEIN"/>
    <property type="match status" value="1"/>
</dbReference>
<keyword evidence="4 10" id="KW-0489">Methyltransferase</keyword>
<evidence type="ECO:0000256" key="1">
    <source>
        <dbReference type="ARBA" id="ARBA00004496"/>
    </source>
</evidence>
<evidence type="ECO:0000259" key="9">
    <source>
        <dbReference type="SMART" id="SM00359"/>
    </source>
</evidence>
<gene>
    <name evidence="10" type="ORF">ENR23_14105</name>
</gene>
<evidence type="ECO:0000256" key="6">
    <source>
        <dbReference type="ARBA" id="ARBA00022691"/>
    </source>
</evidence>
<comment type="caution">
    <text evidence="10">The sequence shown here is derived from an EMBL/GenBank/DDBJ whole genome shotgun (WGS) entry which is preliminary data.</text>
</comment>
<dbReference type="InterPro" id="IPR041532">
    <property type="entry name" value="RlmI-like_PUA"/>
</dbReference>
<evidence type="ECO:0000256" key="8">
    <source>
        <dbReference type="ARBA" id="ARBA00038091"/>
    </source>
</evidence>
<comment type="similarity">
    <text evidence="8">Belongs to the methyltransferase superfamily. RlmI family.</text>
</comment>
<keyword evidence="3" id="KW-0698">rRNA processing</keyword>
<organism evidence="10">
    <name type="scientific">Eiseniibacteriota bacterium</name>
    <dbReference type="NCBI Taxonomy" id="2212470"/>
    <lineage>
        <taxon>Bacteria</taxon>
        <taxon>Candidatus Eiseniibacteriota</taxon>
    </lineage>
</organism>
<sequence length="394" mass="44044">MSARPPRIVLHRNQDRRVRGGHPWIFSNEVAGVEGDAPDGALVDVHDHRGAFLGRALWNRRSLICARLVTRGRDELDVPFLVKRIERALRLREAAMPGEEALRVVYGEADQLPGLVVDRYRDVLAVQMLTLGMEMRRDLVREALERTLRPAGAVLVADSPLRTLEGLPLERGPWWGEVPERVEVVVEGFRVEADLVHGQKTGLFLDQRWNRRRAETRAKGRRVLDLFCYQGEWSLHAARGGAASVLAVDGSAPALAAARRNAERNGLAERIRVLERDAFQALRELDRAGERFGLVVLDPPALIKSRAHLAAGARAYRELNRAAMGLLEEEGVLVTCSCSHHLDDALFRQVLLEAARGARRPFRVLEWAGEPPDHPQLLAVPETHYLVCAVLQAM</sequence>
<feature type="domain" description="PUA" evidence="9">
    <location>
        <begin position="6"/>
        <end position="90"/>
    </location>
</feature>
<evidence type="ECO:0000256" key="4">
    <source>
        <dbReference type="ARBA" id="ARBA00022603"/>
    </source>
</evidence>
<dbReference type="Pfam" id="PF17785">
    <property type="entry name" value="PUA_3"/>
    <property type="match status" value="1"/>
</dbReference>
<reference evidence="10" key="1">
    <citation type="journal article" date="2020" name="mSystems">
        <title>Genome- and Community-Level Interaction Insights into Carbon Utilization and Element Cycling Functions of Hydrothermarchaeota in Hydrothermal Sediment.</title>
        <authorList>
            <person name="Zhou Z."/>
            <person name="Liu Y."/>
            <person name="Xu W."/>
            <person name="Pan J."/>
            <person name="Luo Z.H."/>
            <person name="Li M."/>
        </authorList>
    </citation>
    <scope>NUCLEOTIDE SEQUENCE [LARGE SCALE GENOMIC DNA]</scope>
    <source>
        <strain evidence="10">SpSt-381</strain>
    </source>
</reference>
<keyword evidence="5 10" id="KW-0808">Transferase</keyword>
<dbReference type="Gene3D" id="2.30.130.10">
    <property type="entry name" value="PUA domain"/>
    <property type="match status" value="1"/>
</dbReference>
<dbReference type="PROSITE" id="PS50890">
    <property type="entry name" value="PUA"/>
    <property type="match status" value="1"/>
</dbReference>
<dbReference type="AlphaFoldDB" id="A0A832ML80"/>
<accession>A0A832ML80</accession>
<name>A0A832ML80_UNCEI</name>
<dbReference type="InterPro" id="IPR019614">
    <property type="entry name" value="SAM-dep_methyl-trfase"/>
</dbReference>
<evidence type="ECO:0000256" key="5">
    <source>
        <dbReference type="ARBA" id="ARBA00022679"/>
    </source>
</evidence>
<dbReference type="Gene3D" id="3.30.750.80">
    <property type="entry name" value="RNA methyltransferase domain (HRMD) like"/>
    <property type="match status" value="1"/>
</dbReference>
<evidence type="ECO:0000256" key="2">
    <source>
        <dbReference type="ARBA" id="ARBA00022490"/>
    </source>
</evidence>
<dbReference type="InterPro" id="IPR036974">
    <property type="entry name" value="PUA_sf"/>
</dbReference>